<keyword evidence="3" id="KW-1185">Reference proteome</keyword>
<dbReference type="AlphaFoldDB" id="A0A9X1TEI8"/>
<feature type="chain" id="PRO_5040855613" description="Outer membrane protein beta-barrel domain-containing protein" evidence="1">
    <location>
        <begin position="20"/>
        <end position="215"/>
    </location>
</feature>
<evidence type="ECO:0008006" key="4">
    <source>
        <dbReference type="Google" id="ProtNLM"/>
    </source>
</evidence>
<gene>
    <name evidence="2" type="ORF">LXM26_17060</name>
</gene>
<organism evidence="2 3">
    <name type="scientific">Dyadobacter chenwenxiniae</name>
    <dbReference type="NCBI Taxonomy" id="2906456"/>
    <lineage>
        <taxon>Bacteria</taxon>
        <taxon>Pseudomonadati</taxon>
        <taxon>Bacteroidota</taxon>
        <taxon>Cytophagia</taxon>
        <taxon>Cytophagales</taxon>
        <taxon>Spirosomataceae</taxon>
        <taxon>Dyadobacter</taxon>
    </lineage>
</organism>
<evidence type="ECO:0000256" key="1">
    <source>
        <dbReference type="SAM" id="SignalP"/>
    </source>
</evidence>
<evidence type="ECO:0000313" key="2">
    <source>
        <dbReference type="EMBL" id="MCF0063221.1"/>
    </source>
</evidence>
<evidence type="ECO:0000313" key="3">
    <source>
        <dbReference type="Proteomes" id="UP001139000"/>
    </source>
</evidence>
<feature type="signal peptide" evidence="1">
    <location>
        <begin position="1"/>
        <end position="19"/>
    </location>
</feature>
<sequence length="215" mass="24364">MKYWNLVWFLLLATLNSYAQSAYPGKESGLNVHASVLGALKYPGLKIGADYLLVSKMVAKAKRNGDRKTIYRNRSITTNLGFYYHEDYNANLFLQTGYQWQRINQNGWFSGFEPQIGISRTIIDGTVYRVGDDGAVSKRKLAGDFYFAPSLTVSFGKDFSMKNPDNPLSLFTKATLFTNLPYNNFVVGRVMVEVGAGYKFSNLMTHKAKIKQRFK</sequence>
<dbReference type="Proteomes" id="UP001139000">
    <property type="component" value="Unassembled WGS sequence"/>
</dbReference>
<reference evidence="2" key="1">
    <citation type="submission" date="2021-12" db="EMBL/GenBank/DDBJ databases">
        <title>Novel species in genus Dyadobacter.</title>
        <authorList>
            <person name="Ma C."/>
        </authorList>
    </citation>
    <scope>NUCLEOTIDE SEQUENCE</scope>
    <source>
        <strain evidence="2">LJ419</strain>
    </source>
</reference>
<dbReference type="EMBL" id="JAJTTC010000004">
    <property type="protein sequence ID" value="MCF0063221.1"/>
    <property type="molecule type" value="Genomic_DNA"/>
</dbReference>
<name>A0A9X1TEI8_9BACT</name>
<dbReference type="RefSeq" id="WP_234656241.1">
    <property type="nucleotide sequence ID" value="NZ_CP094997.1"/>
</dbReference>
<accession>A0A9X1TEI8</accession>
<keyword evidence="1" id="KW-0732">Signal</keyword>
<protein>
    <recommendedName>
        <fullName evidence="4">Outer membrane protein beta-barrel domain-containing protein</fullName>
    </recommendedName>
</protein>
<proteinExistence type="predicted"/>
<comment type="caution">
    <text evidence="2">The sequence shown here is derived from an EMBL/GenBank/DDBJ whole genome shotgun (WGS) entry which is preliminary data.</text>
</comment>